<name>A0ABY9X1B0_9BACT</name>
<organism evidence="2 3">
    <name type="scientific">Archangium minus</name>
    <dbReference type="NCBI Taxonomy" id="83450"/>
    <lineage>
        <taxon>Bacteria</taxon>
        <taxon>Pseudomonadati</taxon>
        <taxon>Myxococcota</taxon>
        <taxon>Myxococcia</taxon>
        <taxon>Myxococcales</taxon>
        <taxon>Cystobacterineae</taxon>
        <taxon>Archangiaceae</taxon>
        <taxon>Archangium</taxon>
    </lineage>
</organism>
<sequence>MTLAGTSPALPVNMTTRTDRESLAARLARAEVELQQAQRGLDGSPQARTRYARARAEHEAAELAARAEFARESHLGA</sequence>
<evidence type="ECO:0000313" key="2">
    <source>
        <dbReference type="EMBL" id="WNG49183.1"/>
    </source>
</evidence>
<dbReference type="RefSeq" id="WP_395806859.1">
    <property type="nucleotide sequence ID" value="NZ_CP043494.1"/>
</dbReference>
<dbReference type="EMBL" id="CP043494">
    <property type="protein sequence ID" value="WNG49183.1"/>
    <property type="molecule type" value="Genomic_DNA"/>
</dbReference>
<evidence type="ECO:0000313" key="3">
    <source>
        <dbReference type="Proteomes" id="UP001611383"/>
    </source>
</evidence>
<gene>
    <name evidence="2" type="ORF">F0U60_37510</name>
</gene>
<evidence type="ECO:0000256" key="1">
    <source>
        <dbReference type="SAM" id="Coils"/>
    </source>
</evidence>
<keyword evidence="3" id="KW-1185">Reference proteome</keyword>
<feature type="coiled-coil region" evidence="1">
    <location>
        <begin position="20"/>
        <end position="73"/>
    </location>
</feature>
<keyword evidence="1" id="KW-0175">Coiled coil</keyword>
<reference evidence="2 3" key="1">
    <citation type="submission" date="2019-08" db="EMBL/GenBank/DDBJ databases">
        <title>Archangium and Cystobacter genomes.</title>
        <authorList>
            <person name="Chen I.-C.K."/>
            <person name="Wielgoss S."/>
        </authorList>
    </citation>
    <scope>NUCLEOTIDE SEQUENCE [LARGE SCALE GENOMIC DNA]</scope>
    <source>
        <strain evidence="2 3">Cbm 6</strain>
    </source>
</reference>
<dbReference type="Proteomes" id="UP001611383">
    <property type="component" value="Chromosome"/>
</dbReference>
<proteinExistence type="predicted"/>
<protein>
    <submittedName>
        <fullName evidence="2">Uncharacterized protein</fullName>
    </submittedName>
</protein>
<accession>A0ABY9X1B0</accession>